<dbReference type="PANTHER" id="PTHR31225:SF214">
    <property type="entry name" value="(3S,6E)-NEROLIDOL SYNTHASE"/>
    <property type="match status" value="1"/>
</dbReference>
<dbReference type="EMBL" id="JBCNJP010000027">
    <property type="protein sequence ID" value="KAK9051762.1"/>
    <property type="molecule type" value="Genomic_DNA"/>
</dbReference>
<organism evidence="5 6">
    <name type="scientific">Deinandra increscens subsp. villosa</name>
    <dbReference type="NCBI Taxonomy" id="3103831"/>
    <lineage>
        <taxon>Eukaryota</taxon>
        <taxon>Viridiplantae</taxon>
        <taxon>Streptophyta</taxon>
        <taxon>Embryophyta</taxon>
        <taxon>Tracheophyta</taxon>
        <taxon>Spermatophyta</taxon>
        <taxon>Magnoliopsida</taxon>
        <taxon>eudicotyledons</taxon>
        <taxon>Gunneridae</taxon>
        <taxon>Pentapetalae</taxon>
        <taxon>asterids</taxon>
        <taxon>campanulids</taxon>
        <taxon>Asterales</taxon>
        <taxon>Asteraceae</taxon>
        <taxon>Asteroideae</taxon>
        <taxon>Heliantheae alliance</taxon>
        <taxon>Madieae</taxon>
        <taxon>Madiinae</taxon>
        <taxon>Deinandra</taxon>
    </lineage>
</organism>
<dbReference type="GO" id="GO:0000287">
    <property type="term" value="F:magnesium ion binding"/>
    <property type="evidence" value="ECO:0007669"/>
    <property type="project" value="InterPro"/>
</dbReference>
<dbReference type="SFLD" id="SFLDS00005">
    <property type="entry name" value="Isoprenoid_Synthase_Type_I"/>
    <property type="match status" value="1"/>
</dbReference>
<dbReference type="SUPFAM" id="SSF48239">
    <property type="entry name" value="Terpenoid cyclases/Protein prenyltransferases"/>
    <property type="match status" value="1"/>
</dbReference>
<dbReference type="GO" id="GO:0016114">
    <property type="term" value="P:terpenoid biosynthetic process"/>
    <property type="evidence" value="ECO:0007669"/>
    <property type="project" value="InterPro"/>
</dbReference>
<protein>
    <submittedName>
        <fullName evidence="5">Uncharacterized protein</fullName>
    </submittedName>
</protein>
<feature type="compositionally biased region" description="Polar residues" evidence="2">
    <location>
        <begin position="1"/>
        <end position="17"/>
    </location>
</feature>
<dbReference type="InterPro" id="IPR008949">
    <property type="entry name" value="Isoprenoid_synthase_dom_sf"/>
</dbReference>
<evidence type="ECO:0000256" key="2">
    <source>
        <dbReference type="SAM" id="MobiDB-lite"/>
    </source>
</evidence>
<dbReference type="Pfam" id="PF01397">
    <property type="entry name" value="Terpene_synth"/>
    <property type="match status" value="1"/>
</dbReference>
<dbReference type="Gene3D" id="1.10.600.10">
    <property type="entry name" value="Farnesyl Diphosphate Synthase"/>
    <property type="match status" value="1"/>
</dbReference>
<dbReference type="AlphaFoldDB" id="A0AAP0GKG1"/>
<evidence type="ECO:0000259" key="3">
    <source>
        <dbReference type="Pfam" id="PF01397"/>
    </source>
</evidence>
<name>A0AAP0GKG1_9ASTR</name>
<proteinExistence type="predicted"/>
<dbReference type="GO" id="GO:0010333">
    <property type="term" value="F:terpene synthase activity"/>
    <property type="evidence" value="ECO:0007669"/>
    <property type="project" value="InterPro"/>
</dbReference>
<gene>
    <name evidence="5" type="ORF">SSX86_028390</name>
</gene>
<dbReference type="InterPro" id="IPR036965">
    <property type="entry name" value="Terpene_synth_N_sf"/>
</dbReference>
<evidence type="ECO:0000256" key="1">
    <source>
        <dbReference type="ARBA" id="ARBA00022723"/>
    </source>
</evidence>
<dbReference type="Gene3D" id="1.50.10.130">
    <property type="entry name" value="Terpene synthase, N-terminal domain"/>
    <property type="match status" value="1"/>
</dbReference>
<accession>A0AAP0GKG1</accession>
<dbReference type="InterPro" id="IPR005630">
    <property type="entry name" value="Terpene_synthase_metal-bd"/>
</dbReference>
<dbReference type="Proteomes" id="UP001408789">
    <property type="component" value="Unassembled WGS sequence"/>
</dbReference>
<dbReference type="InterPro" id="IPR050148">
    <property type="entry name" value="Terpene_synthase-like"/>
</dbReference>
<keyword evidence="6" id="KW-1185">Reference proteome</keyword>
<dbReference type="SUPFAM" id="SSF48576">
    <property type="entry name" value="Terpenoid synthases"/>
    <property type="match status" value="1"/>
</dbReference>
<evidence type="ECO:0000313" key="5">
    <source>
        <dbReference type="EMBL" id="KAK9051762.1"/>
    </source>
</evidence>
<feature type="domain" description="Terpene synthase metal-binding" evidence="4">
    <location>
        <begin position="243"/>
        <end position="483"/>
    </location>
</feature>
<dbReference type="InterPro" id="IPR034741">
    <property type="entry name" value="Terpene_cyclase-like_1_C"/>
</dbReference>
<dbReference type="SFLD" id="SFLDG01019">
    <property type="entry name" value="Terpene_Cyclase_Like_1_C_Termi"/>
    <property type="match status" value="1"/>
</dbReference>
<feature type="domain" description="Terpene synthase N-terminal" evidence="3">
    <location>
        <begin position="33"/>
        <end position="176"/>
    </location>
</feature>
<keyword evidence="1" id="KW-0479">Metal-binding</keyword>
<feature type="region of interest" description="Disordered" evidence="2">
    <location>
        <begin position="1"/>
        <end position="23"/>
    </location>
</feature>
<dbReference type="Pfam" id="PF03936">
    <property type="entry name" value="Terpene_synth_C"/>
    <property type="match status" value="1"/>
</dbReference>
<evidence type="ECO:0000259" key="4">
    <source>
        <dbReference type="Pfam" id="PF03936"/>
    </source>
</evidence>
<evidence type="ECO:0000313" key="6">
    <source>
        <dbReference type="Proteomes" id="UP001408789"/>
    </source>
</evidence>
<dbReference type="InterPro" id="IPR008930">
    <property type="entry name" value="Terpenoid_cyclase/PrenylTrfase"/>
</dbReference>
<dbReference type="InterPro" id="IPR001906">
    <property type="entry name" value="Terpene_synth_N"/>
</dbReference>
<dbReference type="PANTHER" id="PTHR31225">
    <property type="entry name" value="OS04G0344100 PROTEIN-RELATED"/>
    <property type="match status" value="1"/>
</dbReference>
<sequence>MATNNCVTPQHNQTTPVHSEEDFVPNGRSIEKEVSIENSEQIEEVRNLLKNDPCSKTMEIVDALQKLCINHYFKEEIDTILKLLHARMSNIAIDYNNGQSLYEVSRNFRILRQEGYYVPADVFAIFKQKDGTFKGEIAEDVKGLMALYEASQLVIEGDHILEEAADFSSHGLQQKIPFLDQDEAIMVNNALQYSYQRTLPSFMVKKFIKHYSGTTLSELANLELARDQSLHRIEVDLVSRWWNDLGLAQEFERARNQPLHWYLWPMASLKDQSLSEQRIELAKPIALVFLIDDIFDVYGKLEELVLFTEAVKRWDSNTLEQLPYHLRICIEALYKVTHETSDKIYKKYGFNPKEFLKEAWTSLCEAFLVEAKWFALGYTPMADDYLNNGMVSTGAHVVIVHMFFLLGGGTSKESARMINENNDISYCLAKILRLWDDLGSAKDVNQKGHDGSYVTYYIKENEGCSIQNARDHVMAMITSTWKDLNTECLTPNQFSITFTKGCLNLARMIPLMYNYDENHSLPLIEDYIKSML</sequence>
<comment type="caution">
    <text evidence="5">The sequence shown here is derived from an EMBL/GenBank/DDBJ whole genome shotgun (WGS) entry which is preliminary data.</text>
</comment>
<reference evidence="5 6" key="1">
    <citation type="submission" date="2024-04" db="EMBL/GenBank/DDBJ databases">
        <title>The reference genome of an endangered Asteraceae, Deinandra increscens subsp. villosa, native to the Central Coast of California.</title>
        <authorList>
            <person name="Guilliams M."/>
            <person name="Hasenstab-Lehman K."/>
            <person name="Meyer R."/>
            <person name="Mcevoy S."/>
        </authorList>
    </citation>
    <scope>NUCLEOTIDE SEQUENCE [LARGE SCALE GENOMIC DNA]</scope>
    <source>
        <tissue evidence="5">Leaf</tissue>
    </source>
</reference>